<proteinExistence type="predicted"/>
<comment type="caution">
    <text evidence="2">The sequence shown here is derived from an EMBL/GenBank/DDBJ whole genome shotgun (WGS) entry which is preliminary data.</text>
</comment>
<reference evidence="3" key="1">
    <citation type="journal article" date="2017" name="bioRxiv">
        <title>Comparative analysis of the genomes of Stylophora pistillata and Acropora digitifera provides evidence for extensive differences between species of corals.</title>
        <authorList>
            <person name="Voolstra C.R."/>
            <person name="Li Y."/>
            <person name="Liew Y.J."/>
            <person name="Baumgarten S."/>
            <person name="Zoccola D."/>
            <person name="Flot J.-F."/>
            <person name="Tambutte S."/>
            <person name="Allemand D."/>
            <person name="Aranda M."/>
        </authorList>
    </citation>
    <scope>NUCLEOTIDE SEQUENCE [LARGE SCALE GENOMIC DNA]</scope>
</reference>
<gene>
    <name evidence="2" type="ORF">AWC38_SpisGene12947</name>
</gene>
<dbReference type="EMBL" id="LSMT01000236">
    <property type="protein sequence ID" value="PFX22549.1"/>
    <property type="molecule type" value="Genomic_DNA"/>
</dbReference>
<dbReference type="AlphaFoldDB" id="A0A2B4S0I1"/>
<dbReference type="Proteomes" id="UP000225706">
    <property type="component" value="Unassembled WGS sequence"/>
</dbReference>
<feature type="region of interest" description="Disordered" evidence="1">
    <location>
        <begin position="133"/>
        <end position="181"/>
    </location>
</feature>
<accession>A0A2B4S0I1</accession>
<evidence type="ECO:0000256" key="1">
    <source>
        <dbReference type="SAM" id="MobiDB-lite"/>
    </source>
</evidence>
<sequence>MNREGFRYLLEPKMKEVKRDIGNTIKESTKRLSSSTVYYYMSEKSAWYPNREHEIPLDTLPSIPPLPVAKLSEKAVEEIRNYALTYETAVRQRTNRQETTMARHGTMSEMIYQRQLQISEDTVDLALSEGWESSKVNEVEEEVETAESDPENVEEVPEYNSSTEEDEEPEDGDSSISELDRRSTFILGATTRFERQLRINNRFLM</sequence>
<keyword evidence="3" id="KW-1185">Reference proteome</keyword>
<feature type="compositionally biased region" description="Acidic residues" evidence="1">
    <location>
        <begin position="139"/>
        <end position="173"/>
    </location>
</feature>
<evidence type="ECO:0000313" key="2">
    <source>
        <dbReference type="EMBL" id="PFX22549.1"/>
    </source>
</evidence>
<organism evidence="2 3">
    <name type="scientific">Stylophora pistillata</name>
    <name type="common">Smooth cauliflower coral</name>
    <dbReference type="NCBI Taxonomy" id="50429"/>
    <lineage>
        <taxon>Eukaryota</taxon>
        <taxon>Metazoa</taxon>
        <taxon>Cnidaria</taxon>
        <taxon>Anthozoa</taxon>
        <taxon>Hexacorallia</taxon>
        <taxon>Scleractinia</taxon>
        <taxon>Astrocoeniina</taxon>
        <taxon>Pocilloporidae</taxon>
        <taxon>Stylophora</taxon>
    </lineage>
</organism>
<evidence type="ECO:0000313" key="3">
    <source>
        <dbReference type="Proteomes" id="UP000225706"/>
    </source>
</evidence>
<protein>
    <submittedName>
        <fullName evidence="2">Uncharacterized protein</fullName>
    </submittedName>
</protein>
<name>A0A2B4S0I1_STYPI</name>